<dbReference type="PROSITE" id="PS51257">
    <property type="entry name" value="PROKAR_LIPOPROTEIN"/>
    <property type="match status" value="1"/>
</dbReference>
<reference evidence="2 3" key="1">
    <citation type="submission" date="2016-10" db="EMBL/GenBank/DDBJ databases">
        <authorList>
            <person name="de Groot N.N."/>
        </authorList>
    </citation>
    <scope>NUCLEOTIDE SEQUENCE [LARGE SCALE GENOMIC DNA]</scope>
    <source>
        <strain evidence="2 3">DSM 5885</strain>
    </source>
</reference>
<organism evidence="2 3">
    <name type="scientific">Propionivibrio dicarboxylicus</name>
    <dbReference type="NCBI Taxonomy" id="83767"/>
    <lineage>
        <taxon>Bacteria</taxon>
        <taxon>Pseudomonadati</taxon>
        <taxon>Pseudomonadota</taxon>
        <taxon>Betaproteobacteria</taxon>
        <taxon>Rhodocyclales</taxon>
        <taxon>Rhodocyclaceae</taxon>
        <taxon>Propionivibrio</taxon>
    </lineage>
</organism>
<keyword evidence="3" id="KW-1185">Reference proteome</keyword>
<accession>A0A1G7WRD4</accession>
<dbReference type="AlphaFoldDB" id="A0A1G7WRD4"/>
<feature type="signal peptide" evidence="1">
    <location>
        <begin position="1"/>
        <end position="18"/>
    </location>
</feature>
<dbReference type="EMBL" id="FNCY01000001">
    <property type="protein sequence ID" value="SDG74466.1"/>
    <property type="molecule type" value="Genomic_DNA"/>
</dbReference>
<evidence type="ECO:0000256" key="1">
    <source>
        <dbReference type="SAM" id="SignalP"/>
    </source>
</evidence>
<evidence type="ECO:0000313" key="3">
    <source>
        <dbReference type="Proteomes" id="UP000198607"/>
    </source>
</evidence>
<dbReference type="Proteomes" id="UP000198607">
    <property type="component" value="Unassembled WGS sequence"/>
</dbReference>
<name>A0A1G7WRD4_9RHOO</name>
<dbReference type="STRING" id="83767.SAMN05660652_00611"/>
<feature type="chain" id="PRO_5011683847" description="Entry exclusion lipoprotein TrbK" evidence="1">
    <location>
        <begin position="19"/>
        <end position="73"/>
    </location>
</feature>
<evidence type="ECO:0000313" key="2">
    <source>
        <dbReference type="EMBL" id="SDG74466.1"/>
    </source>
</evidence>
<dbReference type="RefSeq" id="WP_091933125.1">
    <property type="nucleotide sequence ID" value="NZ_FNCY01000001.1"/>
</dbReference>
<sequence>MKSIYVTALLCFVVSACSNTYTYVKDGNADALQDALVECKTEMARQVGDDATEAMDKCMAAKGYDKKIDKYGL</sequence>
<keyword evidence="1" id="KW-0732">Signal</keyword>
<gene>
    <name evidence="2" type="ORF">SAMN05660652_00611</name>
</gene>
<proteinExistence type="predicted"/>
<protein>
    <recommendedName>
        <fullName evidence="4">Entry exclusion lipoprotein TrbK</fullName>
    </recommendedName>
</protein>
<evidence type="ECO:0008006" key="4">
    <source>
        <dbReference type="Google" id="ProtNLM"/>
    </source>
</evidence>